<evidence type="ECO:0000256" key="6">
    <source>
        <dbReference type="ARBA" id="ARBA00023136"/>
    </source>
</evidence>
<feature type="transmembrane region" description="Helical" evidence="8">
    <location>
        <begin position="28"/>
        <end position="48"/>
    </location>
</feature>
<dbReference type="GO" id="GO:0015031">
    <property type="term" value="P:protein transport"/>
    <property type="evidence" value="ECO:0007669"/>
    <property type="project" value="UniProtKB-KW"/>
</dbReference>
<keyword evidence="5 8" id="KW-1133">Transmembrane helix</keyword>
<dbReference type="Pfam" id="PF02472">
    <property type="entry name" value="ExbD"/>
    <property type="match status" value="1"/>
</dbReference>
<keyword evidence="4 7" id="KW-0812">Transmembrane</keyword>
<keyword evidence="6 8" id="KW-0472">Membrane</keyword>
<comment type="caution">
    <text evidence="9">The sequence shown here is derived from an EMBL/GenBank/DDBJ whole genome shotgun (WGS) entry which is preliminary data.</text>
</comment>
<dbReference type="GO" id="GO:0005886">
    <property type="term" value="C:plasma membrane"/>
    <property type="evidence" value="ECO:0007669"/>
    <property type="project" value="UniProtKB-SubCell"/>
</dbReference>
<evidence type="ECO:0000313" key="9">
    <source>
        <dbReference type="EMBL" id="PYF09883.1"/>
    </source>
</evidence>
<evidence type="ECO:0000256" key="1">
    <source>
        <dbReference type="ARBA" id="ARBA00004162"/>
    </source>
</evidence>
<evidence type="ECO:0000256" key="2">
    <source>
        <dbReference type="ARBA" id="ARBA00005811"/>
    </source>
</evidence>
<dbReference type="OrthoDB" id="7851776at2"/>
<sequence>MLDPSGMKGRLPVSERRYAFTLMPLADAMMQLLIFFMLSASMSTYALLDLRAGPPPASGAAMVQALPDLIAGTDTEAGTLWTVESGAVIANGQRFGFDALGLMVAGLKRQQAPKVLLLVRRGASVQDLVVVLEALSAGGIGAVQLVSAEGG</sequence>
<evidence type="ECO:0000256" key="3">
    <source>
        <dbReference type="ARBA" id="ARBA00022475"/>
    </source>
</evidence>
<evidence type="ECO:0000256" key="7">
    <source>
        <dbReference type="RuleBase" id="RU003879"/>
    </source>
</evidence>
<comment type="similarity">
    <text evidence="2 7">Belongs to the ExbD/TolR family.</text>
</comment>
<comment type="subcellular location">
    <subcellularLocation>
        <location evidence="1">Cell membrane</location>
        <topology evidence="1">Single-pass membrane protein</topology>
    </subcellularLocation>
    <subcellularLocation>
        <location evidence="7">Cell membrane</location>
        <topology evidence="7">Single-pass type II membrane protein</topology>
    </subcellularLocation>
</comment>
<keyword evidence="7" id="KW-0813">Transport</keyword>
<protein>
    <submittedName>
        <fullName evidence="9">Biopolymer transport protein ExbD</fullName>
    </submittedName>
</protein>
<dbReference type="Proteomes" id="UP000247727">
    <property type="component" value="Unassembled WGS sequence"/>
</dbReference>
<dbReference type="RefSeq" id="WP_110805588.1">
    <property type="nucleotide sequence ID" value="NZ_QJTK01000006.1"/>
</dbReference>
<reference evidence="9 10" key="1">
    <citation type="submission" date="2018-06" db="EMBL/GenBank/DDBJ databases">
        <title>Genomic Encyclopedia of Type Strains, Phase III (KMG-III): the genomes of soil and plant-associated and newly described type strains.</title>
        <authorList>
            <person name="Whitman W."/>
        </authorList>
    </citation>
    <scope>NUCLEOTIDE SEQUENCE [LARGE SCALE GENOMIC DNA]</scope>
    <source>
        <strain evidence="9 10">JA737</strain>
    </source>
</reference>
<keyword evidence="7" id="KW-0653">Protein transport</keyword>
<keyword evidence="3" id="KW-1003">Cell membrane</keyword>
<dbReference type="GO" id="GO:0022857">
    <property type="term" value="F:transmembrane transporter activity"/>
    <property type="evidence" value="ECO:0007669"/>
    <property type="project" value="InterPro"/>
</dbReference>
<dbReference type="AlphaFoldDB" id="A0A318U384"/>
<dbReference type="EMBL" id="QJTK01000006">
    <property type="protein sequence ID" value="PYF09883.1"/>
    <property type="molecule type" value="Genomic_DNA"/>
</dbReference>
<evidence type="ECO:0000256" key="5">
    <source>
        <dbReference type="ARBA" id="ARBA00022989"/>
    </source>
</evidence>
<accession>A0A318U384</accession>
<evidence type="ECO:0000313" key="10">
    <source>
        <dbReference type="Proteomes" id="UP000247727"/>
    </source>
</evidence>
<gene>
    <name evidence="9" type="ORF">C8J30_10615</name>
</gene>
<organism evidence="9 10">
    <name type="scientific">Rhodobacter viridis</name>
    <dbReference type="NCBI Taxonomy" id="1054202"/>
    <lineage>
        <taxon>Bacteria</taxon>
        <taxon>Pseudomonadati</taxon>
        <taxon>Pseudomonadota</taxon>
        <taxon>Alphaproteobacteria</taxon>
        <taxon>Rhodobacterales</taxon>
        <taxon>Rhodobacter group</taxon>
        <taxon>Rhodobacter</taxon>
    </lineage>
</organism>
<evidence type="ECO:0000256" key="4">
    <source>
        <dbReference type="ARBA" id="ARBA00022692"/>
    </source>
</evidence>
<name>A0A318U384_9RHOB</name>
<dbReference type="InterPro" id="IPR003400">
    <property type="entry name" value="ExbD"/>
</dbReference>
<proteinExistence type="inferred from homology"/>
<evidence type="ECO:0000256" key="8">
    <source>
        <dbReference type="SAM" id="Phobius"/>
    </source>
</evidence>
<keyword evidence="10" id="KW-1185">Reference proteome</keyword>